<evidence type="ECO:0000259" key="2">
    <source>
        <dbReference type="Pfam" id="PF01266"/>
    </source>
</evidence>
<proteinExistence type="predicted"/>
<feature type="region of interest" description="Disordered" evidence="1">
    <location>
        <begin position="175"/>
        <end position="201"/>
    </location>
</feature>
<evidence type="ECO:0000256" key="1">
    <source>
        <dbReference type="SAM" id="MobiDB-lite"/>
    </source>
</evidence>
<organism evidence="3">
    <name type="scientific">Phaeomonas parva</name>
    <dbReference type="NCBI Taxonomy" id="124430"/>
    <lineage>
        <taxon>Eukaryota</taxon>
        <taxon>Sar</taxon>
        <taxon>Stramenopiles</taxon>
        <taxon>Ochrophyta</taxon>
        <taxon>Pinguiophyceae</taxon>
        <taxon>Pinguiochrysidales</taxon>
        <taxon>Pinguiochrysidaceae</taxon>
        <taxon>Phaeomonas</taxon>
    </lineage>
</organism>
<dbReference type="PANTHER" id="PTHR13847:SF150">
    <property type="entry name" value="OXIDOREDUCTASE TDA3-RELATED"/>
    <property type="match status" value="1"/>
</dbReference>
<dbReference type="GO" id="GO:0005737">
    <property type="term" value="C:cytoplasm"/>
    <property type="evidence" value="ECO:0007669"/>
    <property type="project" value="TreeGrafter"/>
</dbReference>
<evidence type="ECO:0000313" key="3">
    <source>
        <dbReference type="EMBL" id="CAD9258862.1"/>
    </source>
</evidence>
<dbReference type="InterPro" id="IPR006076">
    <property type="entry name" value="FAD-dep_OxRdtase"/>
</dbReference>
<dbReference type="Pfam" id="PF01266">
    <property type="entry name" value="DAO"/>
    <property type="match status" value="1"/>
</dbReference>
<protein>
    <recommendedName>
        <fullName evidence="2">FAD dependent oxidoreductase domain-containing protein</fullName>
    </recommendedName>
</protein>
<name>A0A7S1U7Z1_9STRA</name>
<dbReference type="InterPro" id="IPR036188">
    <property type="entry name" value="FAD/NAD-bd_sf"/>
</dbReference>
<reference evidence="3" key="1">
    <citation type="submission" date="2021-01" db="EMBL/GenBank/DDBJ databases">
        <authorList>
            <person name="Corre E."/>
            <person name="Pelletier E."/>
            <person name="Niang G."/>
            <person name="Scheremetjew M."/>
            <person name="Finn R."/>
            <person name="Kale V."/>
            <person name="Holt S."/>
            <person name="Cochrane G."/>
            <person name="Meng A."/>
            <person name="Brown T."/>
            <person name="Cohen L."/>
        </authorList>
    </citation>
    <scope>NUCLEOTIDE SEQUENCE</scope>
    <source>
        <strain evidence="3">CCMP2877</strain>
    </source>
</reference>
<dbReference type="SUPFAM" id="SSF51905">
    <property type="entry name" value="FAD/NAD(P)-binding domain"/>
    <property type="match status" value="1"/>
</dbReference>
<dbReference type="AlphaFoldDB" id="A0A7S1U7Z1"/>
<dbReference type="EMBL" id="HBGJ01027068">
    <property type="protein sequence ID" value="CAD9258862.1"/>
    <property type="molecule type" value="Transcribed_RNA"/>
</dbReference>
<dbReference type="Gene3D" id="3.50.50.60">
    <property type="entry name" value="FAD/NAD(P)-binding domain"/>
    <property type="match status" value="1"/>
</dbReference>
<feature type="domain" description="FAD dependent oxidoreductase" evidence="2">
    <location>
        <begin position="4"/>
        <end position="154"/>
    </location>
</feature>
<gene>
    <name evidence="3" type="ORF">PPAR1163_LOCUS17235</name>
</gene>
<accession>A0A7S1U7Z1</accession>
<sequence>MRLPMTGIKSTSVILGDVDAMRKEPFAAFCGRDAWGCHLELYPRPDGSLYICGCGGSDEVDNDRMREGGDCYDPDSIAADPARVAAARQSLADMSSIGRLDVPAVEQACMRPSTPDGLPVMGRVPGAPNAFVTAGHNCWGILWAPISGKAMSELILTGESSLNLSRFEPGRFGTLAVGEKRPREEMTSPSGSSAENPKRRE</sequence>
<dbReference type="PANTHER" id="PTHR13847">
    <property type="entry name" value="SARCOSINE DEHYDROGENASE-RELATED"/>
    <property type="match status" value="1"/>
</dbReference>